<dbReference type="EMBL" id="LXQA010012264">
    <property type="protein sequence ID" value="MCH87473.1"/>
    <property type="molecule type" value="Genomic_DNA"/>
</dbReference>
<evidence type="ECO:0000256" key="1">
    <source>
        <dbReference type="SAM" id="MobiDB-lite"/>
    </source>
</evidence>
<feature type="region of interest" description="Disordered" evidence="1">
    <location>
        <begin position="26"/>
        <end position="68"/>
    </location>
</feature>
<gene>
    <name evidence="2" type="ORF">A2U01_0008343</name>
</gene>
<dbReference type="AlphaFoldDB" id="A0A392MJX2"/>
<accession>A0A392MJX2</accession>
<comment type="caution">
    <text evidence="2">The sequence shown here is derived from an EMBL/GenBank/DDBJ whole genome shotgun (WGS) entry which is preliminary data.</text>
</comment>
<dbReference type="PANTHER" id="PTHR47481:SF38">
    <property type="entry name" value="POU DOMAIN, CLASS 4, TRANSCRIPTION FACTOR 1-LIKE"/>
    <property type="match status" value="1"/>
</dbReference>
<feature type="compositionally biased region" description="Low complexity" evidence="1">
    <location>
        <begin position="59"/>
        <end position="68"/>
    </location>
</feature>
<feature type="non-terminal residue" evidence="2">
    <location>
        <position position="166"/>
    </location>
</feature>
<sequence>MISSVDNRMNHQGIDPSALAKILVRGRGTNNASTNRGRDSNHGGRGGRGRGRNGGHNGGRNNRSQYYQYQQQWAVPPWNAPWQPWATPPCPYPTTPNWQHQSNSSQQGILGPKPQQAHMVAASTNNAQPPYASTNIQAAMHTLSMAPPDDQWYMDTGATSHMTANG</sequence>
<evidence type="ECO:0000313" key="2">
    <source>
        <dbReference type="EMBL" id="MCH87473.1"/>
    </source>
</evidence>
<keyword evidence="3" id="KW-1185">Reference proteome</keyword>
<name>A0A392MJX2_9FABA</name>
<dbReference type="PANTHER" id="PTHR47481">
    <property type="match status" value="1"/>
</dbReference>
<evidence type="ECO:0000313" key="3">
    <source>
        <dbReference type="Proteomes" id="UP000265520"/>
    </source>
</evidence>
<reference evidence="2 3" key="1">
    <citation type="journal article" date="2018" name="Front. Plant Sci.">
        <title>Red Clover (Trifolium pratense) and Zigzag Clover (T. medium) - A Picture of Genomic Similarities and Differences.</title>
        <authorList>
            <person name="Dluhosova J."/>
            <person name="Istvanek J."/>
            <person name="Nedelnik J."/>
            <person name="Repkova J."/>
        </authorList>
    </citation>
    <scope>NUCLEOTIDE SEQUENCE [LARGE SCALE GENOMIC DNA]</scope>
    <source>
        <strain evidence="3">cv. 10/8</strain>
        <tissue evidence="2">Leaf</tissue>
    </source>
</reference>
<organism evidence="2 3">
    <name type="scientific">Trifolium medium</name>
    <dbReference type="NCBI Taxonomy" id="97028"/>
    <lineage>
        <taxon>Eukaryota</taxon>
        <taxon>Viridiplantae</taxon>
        <taxon>Streptophyta</taxon>
        <taxon>Embryophyta</taxon>
        <taxon>Tracheophyta</taxon>
        <taxon>Spermatophyta</taxon>
        <taxon>Magnoliopsida</taxon>
        <taxon>eudicotyledons</taxon>
        <taxon>Gunneridae</taxon>
        <taxon>Pentapetalae</taxon>
        <taxon>rosids</taxon>
        <taxon>fabids</taxon>
        <taxon>Fabales</taxon>
        <taxon>Fabaceae</taxon>
        <taxon>Papilionoideae</taxon>
        <taxon>50 kb inversion clade</taxon>
        <taxon>NPAAA clade</taxon>
        <taxon>Hologalegina</taxon>
        <taxon>IRL clade</taxon>
        <taxon>Trifolieae</taxon>
        <taxon>Trifolium</taxon>
    </lineage>
</organism>
<protein>
    <submittedName>
        <fullName evidence="2">Uncharacterized protein</fullName>
    </submittedName>
</protein>
<proteinExistence type="predicted"/>
<dbReference type="Proteomes" id="UP000265520">
    <property type="component" value="Unassembled WGS sequence"/>
</dbReference>